<dbReference type="EMBL" id="AP018712">
    <property type="protein sequence ID" value="BBE31998.1"/>
    <property type="molecule type" value="Genomic_DNA"/>
</dbReference>
<dbReference type="Gene3D" id="1.10.287.1080">
    <property type="entry name" value="MazG-like"/>
    <property type="match status" value="1"/>
</dbReference>
<name>A0A7G1G611_9BACT</name>
<evidence type="ECO:0000313" key="1">
    <source>
        <dbReference type="EMBL" id="BBE31998.1"/>
    </source>
</evidence>
<reference evidence="1 2" key="1">
    <citation type="submission" date="2018-06" db="EMBL/GenBank/DDBJ databases">
        <title>Genome sequencing of Oceanotoga sp. sy52.</title>
        <authorList>
            <person name="Mori K."/>
        </authorList>
    </citation>
    <scope>NUCLEOTIDE SEQUENCE [LARGE SCALE GENOMIC DNA]</scope>
    <source>
        <strain evidence="2">sy52</strain>
    </source>
</reference>
<keyword evidence="2" id="KW-1185">Reference proteome</keyword>
<protein>
    <recommendedName>
        <fullName evidence="3">Nucleotide pyrophosphohydrolase</fullName>
    </recommendedName>
</protein>
<dbReference type="RefSeq" id="WP_190614857.1">
    <property type="nucleotide sequence ID" value="NZ_AP018712.1"/>
</dbReference>
<dbReference type="InParanoid" id="A0A7G1G611"/>
<dbReference type="Proteomes" id="UP000516361">
    <property type="component" value="Chromosome"/>
</dbReference>
<dbReference type="AlphaFoldDB" id="A0A7G1G611"/>
<accession>A0A7G1G611</accession>
<proteinExistence type="predicted"/>
<organism evidence="1 2">
    <name type="scientific">Tepiditoga spiralis</name>
    <dbReference type="NCBI Taxonomy" id="2108365"/>
    <lineage>
        <taxon>Bacteria</taxon>
        <taxon>Thermotogati</taxon>
        <taxon>Thermotogota</taxon>
        <taxon>Thermotogae</taxon>
        <taxon>Petrotogales</taxon>
        <taxon>Petrotogaceae</taxon>
        <taxon>Tepiditoga</taxon>
    </lineage>
</organism>
<gene>
    <name evidence="1" type="ORF">OSSY52_21390</name>
</gene>
<dbReference type="KEGG" id="ocy:OSSY52_21390"/>
<evidence type="ECO:0008006" key="3">
    <source>
        <dbReference type="Google" id="ProtNLM"/>
    </source>
</evidence>
<sequence>MDLKISELKDMSYKIWEKNKDKWSPLNPQEARNTFLWMIEEIGETIQILKKRGESEIMENTFVREKFIEEMSDIIFYFTKIMLSYNISAEEFSKIYIKKFEKNMIRDYEKEHMNMFKD</sequence>
<evidence type="ECO:0000313" key="2">
    <source>
        <dbReference type="Proteomes" id="UP000516361"/>
    </source>
</evidence>
<dbReference type="SUPFAM" id="SSF101386">
    <property type="entry name" value="all-alpha NTP pyrophosphatases"/>
    <property type="match status" value="1"/>
</dbReference>